<evidence type="ECO:0000259" key="8">
    <source>
        <dbReference type="Pfam" id="PF00749"/>
    </source>
</evidence>
<dbReference type="InterPro" id="IPR022380">
    <property type="entry name" value="Glu-Q_tRNA(Asp)_Synthase"/>
</dbReference>
<dbReference type="GO" id="GO:0005829">
    <property type="term" value="C:cytosol"/>
    <property type="evidence" value="ECO:0007669"/>
    <property type="project" value="TreeGrafter"/>
</dbReference>
<dbReference type="AlphaFoldDB" id="A0P6E9"/>
<keyword evidence="7" id="KW-0648">Protein biosynthesis</keyword>
<feature type="domain" description="Glutamyl/glutaminyl-tRNA synthetase class Ib catalytic" evidence="8">
    <location>
        <begin position="5"/>
        <end position="277"/>
    </location>
</feature>
<dbReference type="GO" id="GO:0006424">
    <property type="term" value="P:glutamyl-tRNA aminoacylation"/>
    <property type="evidence" value="ECO:0007669"/>
    <property type="project" value="InterPro"/>
</dbReference>
<dbReference type="InterPro" id="IPR014729">
    <property type="entry name" value="Rossmann-like_a/b/a_fold"/>
</dbReference>
<dbReference type="PANTHER" id="PTHR43311">
    <property type="entry name" value="GLUTAMATE--TRNA LIGASE"/>
    <property type="match status" value="1"/>
</dbReference>
<evidence type="ECO:0000256" key="7">
    <source>
        <dbReference type="RuleBase" id="RU363037"/>
    </source>
</evidence>
<dbReference type="EMBL" id="AAUX01000001">
    <property type="protein sequence ID" value="EAV47109.1"/>
    <property type="molecule type" value="Genomic_DNA"/>
</dbReference>
<protein>
    <submittedName>
        <fullName evidence="9">Glutamate--tRNA ligase</fullName>
    </submittedName>
</protein>
<dbReference type="OrthoDB" id="9807503at2"/>
<dbReference type="Pfam" id="PF00749">
    <property type="entry name" value="tRNA-synt_1c"/>
    <property type="match status" value="1"/>
</dbReference>
<keyword evidence="3 7" id="KW-0547">Nucleotide-binding</keyword>
<dbReference type="InterPro" id="IPR000924">
    <property type="entry name" value="Glu/Gln-tRNA-synth"/>
</dbReference>
<keyword evidence="6 7" id="KW-0030">Aminoacyl-tRNA synthetase</keyword>
<keyword evidence="10" id="KW-1185">Reference proteome</keyword>
<evidence type="ECO:0000256" key="5">
    <source>
        <dbReference type="ARBA" id="ARBA00022840"/>
    </source>
</evidence>
<sequence>MYIGRFAPTPSGPLHFGSIVTAIASFLDAKSNKGKWLLKIDDIDEPRVRDGSVSEILKGLERLGLAWDDHVVYQSQRKEQYQFHINDLKEKGLLYNCNCSRKMINNSSLTGSHGLIYNGTCREKNLKNQTGCSIRIKVVDEDISIIDSIQGEISQNIHNDIGDFILKRSDDIFSYQFSVVVDNHLDNISHIIRGYDLINSLPRQFYLHKVMGFDFPKSSHIPIATLGRKKLSKGHGDRILIQNYENLIWMNALTFLGQSTQNYHLSMTVEDIIQHAIKGWSKNKVKGFAEREIDEHAHR</sequence>
<dbReference type="GO" id="GO:0008270">
    <property type="term" value="F:zinc ion binding"/>
    <property type="evidence" value="ECO:0007669"/>
    <property type="project" value="InterPro"/>
</dbReference>
<evidence type="ECO:0000256" key="6">
    <source>
        <dbReference type="ARBA" id="ARBA00023146"/>
    </source>
</evidence>
<reference evidence="9 10" key="1">
    <citation type="submission" date="2006-11" db="EMBL/GenBank/DDBJ databases">
        <authorList>
            <person name="Giovannoni S."/>
            <person name="Vergin K."/>
            <person name="Ferriera S."/>
            <person name="Johnson J."/>
            <person name="Kravitz S."/>
            <person name="Beeson K."/>
            <person name="Sutton G."/>
            <person name="Rogers Y.-H."/>
            <person name="Friedman R."/>
            <person name="Frazier M."/>
            <person name="Venter J.C."/>
        </authorList>
    </citation>
    <scope>NUCLEOTIDE SEQUENCE [LARGE SCALE GENOMIC DNA]</scope>
    <source>
        <strain evidence="9 10">HTCC2181</strain>
    </source>
</reference>
<dbReference type="GO" id="GO:0004818">
    <property type="term" value="F:glutamate-tRNA ligase activity"/>
    <property type="evidence" value="ECO:0007669"/>
    <property type="project" value="TreeGrafter"/>
</dbReference>
<name>A0P6E9_9PROT</name>
<proteinExistence type="inferred from homology"/>
<dbReference type="GO" id="GO:0006400">
    <property type="term" value="P:tRNA modification"/>
    <property type="evidence" value="ECO:0007669"/>
    <property type="project" value="InterPro"/>
</dbReference>
<accession>A0P6E9</accession>
<evidence type="ECO:0000313" key="10">
    <source>
        <dbReference type="Proteomes" id="UP000054262"/>
    </source>
</evidence>
<keyword evidence="4" id="KW-0862">Zinc</keyword>
<keyword evidence="2" id="KW-0479">Metal-binding</keyword>
<dbReference type="Gene3D" id="3.40.50.620">
    <property type="entry name" value="HUPs"/>
    <property type="match status" value="1"/>
</dbReference>
<evidence type="ECO:0000256" key="3">
    <source>
        <dbReference type="ARBA" id="ARBA00022741"/>
    </source>
</evidence>
<dbReference type="InterPro" id="IPR020058">
    <property type="entry name" value="Glu/Gln-tRNA-synth_Ib_cat-dom"/>
</dbReference>
<dbReference type="Proteomes" id="UP000054262">
    <property type="component" value="Unassembled WGS sequence"/>
</dbReference>
<evidence type="ECO:0000256" key="4">
    <source>
        <dbReference type="ARBA" id="ARBA00022833"/>
    </source>
</evidence>
<dbReference type="NCBIfam" id="NF004314">
    <property type="entry name" value="PRK05710.1-3"/>
    <property type="match status" value="1"/>
</dbReference>
<comment type="similarity">
    <text evidence="7">Belongs to the class-I aminoacyl-tRNA synthetase family.</text>
</comment>
<dbReference type="PANTHER" id="PTHR43311:SF1">
    <property type="entry name" value="GLUTAMYL-Q TRNA(ASP) SYNTHETASE"/>
    <property type="match status" value="1"/>
</dbReference>
<keyword evidence="1 7" id="KW-0436">Ligase</keyword>
<dbReference type="SUPFAM" id="SSF52374">
    <property type="entry name" value="Nucleotidylyl transferase"/>
    <property type="match status" value="1"/>
</dbReference>
<dbReference type="NCBIfam" id="TIGR03838">
    <property type="entry name" value="queuosine_YadB"/>
    <property type="match status" value="1"/>
</dbReference>
<dbReference type="InterPro" id="IPR049940">
    <property type="entry name" value="GluQ/Sye"/>
</dbReference>
<dbReference type="GO" id="GO:0005524">
    <property type="term" value="F:ATP binding"/>
    <property type="evidence" value="ECO:0007669"/>
    <property type="project" value="UniProtKB-KW"/>
</dbReference>
<evidence type="ECO:0000256" key="2">
    <source>
        <dbReference type="ARBA" id="ARBA00022723"/>
    </source>
</evidence>
<comment type="caution">
    <text evidence="9">The sequence shown here is derived from an EMBL/GenBank/DDBJ whole genome shotgun (WGS) entry which is preliminary data.</text>
</comment>
<evidence type="ECO:0000256" key="1">
    <source>
        <dbReference type="ARBA" id="ARBA00022598"/>
    </source>
</evidence>
<gene>
    <name evidence="9" type="ORF">MB2181_03510</name>
</gene>
<dbReference type="PRINTS" id="PR00987">
    <property type="entry name" value="TRNASYNTHGLU"/>
</dbReference>
<evidence type="ECO:0000313" key="9">
    <source>
        <dbReference type="EMBL" id="EAV47109.1"/>
    </source>
</evidence>
<organism evidence="9 10">
    <name type="scientific">Methylophilales bacterium HTCC2181</name>
    <dbReference type="NCBI Taxonomy" id="383631"/>
    <lineage>
        <taxon>Bacteria</taxon>
        <taxon>Pseudomonadati</taxon>
        <taxon>Pseudomonadota</taxon>
        <taxon>Betaproteobacteria</taxon>
        <taxon>Nitrosomonadales</taxon>
        <taxon>OM43 clade</taxon>
    </lineage>
</organism>
<keyword evidence="5 7" id="KW-0067">ATP-binding</keyword>